<feature type="compositionally biased region" description="Low complexity" evidence="2">
    <location>
        <begin position="1651"/>
        <end position="1664"/>
    </location>
</feature>
<feature type="compositionally biased region" description="Basic and acidic residues" evidence="2">
    <location>
        <begin position="843"/>
        <end position="855"/>
    </location>
</feature>
<dbReference type="GO" id="GO:0006405">
    <property type="term" value="P:RNA export from nucleus"/>
    <property type="evidence" value="ECO:0007669"/>
    <property type="project" value="InterPro"/>
</dbReference>
<feature type="region of interest" description="Disordered" evidence="2">
    <location>
        <begin position="1616"/>
        <end position="1681"/>
    </location>
</feature>
<dbReference type="PANTHER" id="PTHR34418">
    <property type="entry name" value="NUCLEAR PORE COMPLEX PROTEIN NUP214 ISOFORM X1"/>
    <property type="match status" value="1"/>
</dbReference>
<feature type="compositionally biased region" description="Basic and acidic residues" evidence="2">
    <location>
        <begin position="1137"/>
        <end position="1150"/>
    </location>
</feature>
<feature type="compositionally biased region" description="Gly residues" evidence="2">
    <location>
        <begin position="1895"/>
        <end position="1904"/>
    </location>
</feature>
<reference evidence="4" key="1">
    <citation type="journal article" date="2019" name="Gigascience">
        <title>De novo genome assembly of the endangered Acer yangbiense, a plant species with extremely small populations endemic to Yunnan Province, China.</title>
        <authorList>
            <person name="Yang J."/>
            <person name="Wariss H.M."/>
            <person name="Tao L."/>
            <person name="Zhang R."/>
            <person name="Yun Q."/>
            <person name="Hollingsworth P."/>
            <person name="Dao Z."/>
            <person name="Luo G."/>
            <person name="Guo H."/>
            <person name="Ma Y."/>
            <person name="Sun W."/>
        </authorList>
    </citation>
    <scope>NUCLEOTIDE SEQUENCE [LARGE SCALE GENOMIC DNA]</scope>
    <source>
        <strain evidence="4">cv. Malutang</strain>
    </source>
</reference>
<evidence type="ECO:0000313" key="4">
    <source>
        <dbReference type="Proteomes" id="UP000323000"/>
    </source>
</evidence>
<dbReference type="InterPro" id="IPR044694">
    <property type="entry name" value="NUP214"/>
</dbReference>
<proteinExistence type="predicted"/>
<evidence type="ECO:0008006" key="5">
    <source>
        <dbReference type="Google" id="ProtNLM"/>
    </source>
</evidence>
<dbReference type="GO" id="GO:0017056">
    <property type="term" value="F:structural constituent of nuclear pore"/>
    <property type="evidence" value="ECO:0007669"/>
    <property type="project" value="InterPro"/>
</dbReference>
<accession>A0A5C7IVY3</accession>
<gene>
    <name evidence="3" type="ORF">EZV62_001603</name>
</gene>
<feature type="compositionally biased region" description="Low complexity" evidence="2">
    <location>
        <begin position="1709"/>
        <end position="1718"/>
    </location>
</feature>
<feature type="compositionally biased region" description="Acidic residues" evidence="2">
    <location>
        <begin position="1634"/>
        <end position="1643"/>
    </location>
</feature>
<dbReference type="Proteomes" id="UP000323000">
    <property type="component" value="Chromosome 1"/>
</dbReference>
<feature type="region of interest" description="Disordered" evidence="2">
    <location>
        <begin position="1707"/>
        <end position="1747"/>
    </location>
</feature>
<feature type="compositionally biased region" description="Polar residues" evidence="2">
    <location>
        <begin position="857"/>
        <end position="870"/>
    </location>
</feature>
<feature type="compositionally biased region" description="Low complexity" evidence="2">
    <location>
        <begin position="1104"/>
        <end position="1123"/>
    </location>
</feature>
<feature type="region of interest" description="Disordered" evidence="2">
    <location>
        <begin position="1313"/>
        <end position="1373"/>
    </location>
</feature>
<sequence>MCTNAIEIQQDIEGDRFDTTDFFFDRIGDSIPIKSDNETAKFDLRNPPSLPLAVSERYCLLFTKDVIDAAKEIKDNGKAFCIQELSVVDVPFDKVHMLVLSADESTLAVSLSVSGHDTKPFFSSSIDESSYVKDIRWTQKDENSFLLLSNLGKLYSGVVDGRLQVVMENVDAGKFVAVAKKNILSILSSKFKERLSISLSFKSLVGGSDVNCSIKAHVKFICECSGYVSSVYWAVKQDKGVGEMLIERFEMALPTHSALQMPKLKNDIKRIEWQLKMMSLCLNSIYFIEIRLWIRHDCIVLGCFQLTEDDAEENYFVQVVRSKNGKITDASSKLVVLSFCDLFDGLIDDIVPFGTGPYLFVSYLKQCELAFAANRKNTDQHVVLLGWSLGDEKNDVAVVDIDRDKWLPRIELQDNGDDNLIMGLCIDKVSLYGKVKVQLGVEEPKELPPYCLLMCLTLEGKLNMFYVASVSGETDQPEVFSTLSDEEDASTVVVPVESKLSESSSGYGEPKLEPVAFSSPSQDVKLMELNTFVGSEISTENNLKHFDKTEISTFKLVDKDTISGSWETEDMDGQQIKLPAPQNINVGQSSLEASLPDTPSYAVRDSTKAEAENITKSGFGSAAFLGQHRTDTPSLSNHMFIPKGFELGKETLGNFGSVVLQSSSSQSWPVSKDTVSNDSETKKVTGFGSGNAAFVGKLQTDFLSLSNQKDQPKSFELAKESMGKIGSNGLQTASFQSGSTGKVMLSNDSDVISPFLPSSLGQGKKSENSGVTEVAANVSGGLVGKPIALKDATAMSASVSFSFTPEQGDRQRAPTEAAKIESLPSMRSTQFSSQLNFASGKSDSQRHHPSKDDYRTPNLSGMRNAEPNLSKQSGNIKEMAKELDMLLESIQETGGFKDAGTVLQKNKVEALEQGLGTLSEKCRIWKSIMDERLGEMQNLLDKTVQVLARKIYMEGIVKQASDSRYWDLWNRQKLSPELELKRRHLLKLNQDLTNQLIELERHFNTIEINKFGENDGVCAGRRAPQSKHGSSRHFQSLHTLQTTMSSQLAVAEQLSECLSKQMAVLSIESPVKKQNVKKELFDTIGIPYDASFSSPVVTKVGDPSSMKKLSLSSDSDSAAAAAKHQSRRHQSSGMKSYDPETARRRRDSLDRSWASFEPPKTTVKRMLLEESRKGIQGKSSLRDKQHISPHMLEGAAIIRPKDRITPPTSLYTSGNIGIQDTFVKQASENQSTLFRWANDPARPSQSTGLKSFTFQSNIASGLSSLPASQLQSVGGQNHTRETCNVTVDKSSTGVSYVEKSNPMLINKTESMLQSETNINQKPSFSSMLPTFTPSLLKKPSEMPNSSSKGTSPTNAMIGSESHGPTTTKTSTFVSGKISDPQFLSSAAVPSASTLPGRVSLFDVASKIQPGEKASAFPALSTSLSAPSSEMINSSPVFPSSLSTSSLTTSSSSMSFGGSLTSSKTTLDTQQRVHSISTSVASASPIVSLSSLSASSSTSFSSSSIFSNQAPKIPVLLSTPSPHVSLTSESPKTELQLSTDKLSSKTDVNATTQAPLKRLETSVSSVTAVEVPTGLARGQLSFSNMASVVSNVAVNAQPEHSSTGIALFSAPLCPLPTSASTTGEKKETLDTTVTQEDEMEEEAPETSHATELSLGSLGSFGIGSSPNINDPKANPFGGPFGNVATSPASSPFTMTVPSGELFRPASFTLQSQSSQPSQPATFSAFSRGFGTGTTAQAPTQTGFGQPAQIGQGQQALGSVLGTFGQSRQIGSGIPGAGFGSPGGFGATSSTGGFSSAAMGSGFAGVGSTSGGFGGLASAGGGFASLASGGGFTGAATGGGFPAVASGSGGFAGVGSGGGFGGLASAGGGFAVAPQAGGPFAGAGGGFGAFSGQQGSAFGGTPGGTGKPPELFTQMRK</sequence>
<name>A0A5C7IVY3_9ROSI</name>
<dbReference type="PANTHER" id="PTHR34418:SF3">
    <property type="entry name" value="NUCLEAR PORE COMPLEX PROTEIN NUP214"/>
    <property type="match status" value="1"/>
</dbReference>
<dbReference type="EMBL" id="VAHF01000001">
    <property type="protein sequence ID" value="TXG73024.1"/>
    <property type="molecule type" value="Genomic_DNA"/>
</dbReference>
<organism evidence="3 4">
    <name type="scientific">Acer yangbiense</name>
    <dbReference type="NCBI Taxonomy" id="1000413"/>
    <lineage>
        <taxon>Eukaryota</taxon>
        <taxon>Viridiplantae</taxon>
        <taxon>Streptophyta</taxon>
        <taxon>Embryophyta</taxon>
        <taxon>Tracheophyta</taxon>
        <taxon>Spermatophyta</taxon>
        <taxon>Magnoliopsida</taxon>
        <taxon>eudicotyledons</taxon>
        <taxon>Gunneridae</taxon>
        <taxon>Pentapetalae</taxon>
        <taxon>rosids</taxon>
        <taxon>malvids</taxon>
        <taxon>Sapindales</taxon>
        <taxon>Sapindaceae</taxon>
        <taxon>Hippocastanoideae</taxon>
        <taxon>Acereae</taxon>
        <taxon>Acer</taxon>
    </lineage>
</organism>
<feature type="compositionally biased region" description="Low complexity" evidence="2">
    <location>
        <begin position="1731"/>
        <end position="1747"/>
    </location>
</feature>
<feature type="region of interest" description="Disordered" evidence="2">
    <location>
        <begin position="1095"/>
        <end position="1185"/>
    </location>
</feature>
<feature type="region of interest" description="Disordered" evidence="2">
    <location>
        <begin position="803"/>
        <end position="870"/>
    </location>
</feature>
<keyword evidence="1" id="KW-0175">Coiled coil</keyword>
<feature type="region of interest" description="Disordered" evidence="2">
    <location>
        <begin position="1892"/>
        <end position="1915"/>
    </location>
</feature>
<evidence type="ECO:0000256" key="2">
    <source>
        <dbReference type="SAM" id="MobiDB-lite"/>
    </source>
</evidence>
<keyword evidence="4" id="KW-1185">Reference proteome</keyword>
<dbReference type="OrthoDB" id="248320at2759"/>
<evidence type="ECO:0000313" key="3">
    <source>
        <dbReference type="EMBL" id="TXG73024.1"/>
    </source>
</evidence>
<feature type="compositionally biased region" description="Polar residues" evidence="2">
    <location>
        <begin position="825"/>
        <end position="842"/>
    </location>
</feature>
<feature type="coiled-coil region" evidence="1">
    <location>
        <begin position="982"/>
        <end position="1009"/>
    </location>
</feature>
<protein>
    <recommendedName>
        <fullName evidence="5">Nuclear pore complex protein NUP214</fullName>
    </recommendedName>
</protein>
<feature type="compositionally biased region" description="Polar residues" evidence="2">
    <location>
        <begin position="1342"/>
        <end position="1373"/>
    </location>
</feature>
<evidence type="ECO:0000256" key="1">
    <source>
        <dbReference type="SAM" id="Coils"/>
    </source>
</evidence>
<feature type="compositionally biased region" description="Polar residues" evidence="2">
    <location>
        <begin position="1313"/>
        <end position="1333"/>
    </location>
</feature>
<comment type="caution">
    <text evidence="3">The sequence shown here is derived from an EMBL/GenBank/DDBJ whole genome shotgun (WGS) entry which is preliminary data.</text>
</comment>